<keyword evidence="3" id="KW-1185">Reference proteome</keyword>
<organism evidence="2 3">
    <name type="scientific">Manganibacter manganicus</name>
    <dbReference type="NCBI Taxonomy" id="1873176"/>
    <lineage>
        <taxon>Bacteria</taxon>
        <taxon>Pseudomonadati</taxon>
        <taxon>Pseudomonadota</taxon>
        <taxon>Alphaproteobacteria</taxon>
        <taxon>Hyphomicrobiales</taxon>
        <taxon>Phyllobacteriaceae</taxon>
        <taxon>Manganibacter</taxon>
    </lineage>
</organism>
<dbReference type="Pfam" id="PF06037">
    <property type="entry name" value="DUF922"/>
    <property type="match status" value="1"/>
</dbReference>
<name>A0A1V8RKH0_9HYPH</name>
<dbReference type="InterPro" id="IPR010321">
    <property type="entry name" value="DUF922"/>
</dbReference>
<keyword evidence="1" id="KW-0732">Signal</keyword>
<comment type="caution">
    <text evidence="2">The sequence shown here is derived from an EMBL/GenBank/DDBJ whole genome shotgun (WGS) entry which is preliminary data.</text>
</comment>
<sequence length="200" mass="22466">MRPAVEVCLLMAGLCAAFVSPAAAGMKLDFKTKTYPISGRTGTELVEAMNREGPKRGFMAHAIAQTSYTVDWELKVTEDGGICRLADATGTLNLTYTFPSVASDLSPSLNRRWKRFYAGVRAHEREHGRMAKAMVRATEKSIIGLTRENDRFCIKTRHAAKRRIRDVYNQYEARQVAFDKREHSDGGRVERLVEALMGKH</sequence>
<accession>A0A1V8RKH0</accession>
<dbReference type="AlphaFoldDB" id="A0A1V8RKH0"/>
<gene>
    <name evidence="2" type="ORF">BFN67_08315</name>
</gene>
<feature type="signal peptide" evidence="1">
    <location>
        <begin position="1"/>
        <end position="24"/>
    </location>
</feature>
<evidence type="ECO:0000256" key="1">
    <source>
        <dbReference type="SAM" id="SignalP"/>
    </source>
</evidence>
<dbReference type="Proteomes" id="UP000191905">
    <property type="component" value="Unassembled WGS sequence"/>
</dbReference>
<dbReference type="EMBL" id="MDET01000058">
    <property type="protein sequence ID" value="OQM73583.1"/>
    <property type="molecule type" value="Genomic_DNA"/>
</dbReference>
<feature type="chain" id="PRO_5013026081" description="Peptidase" evidence="1">
    <location>
        <begin position="25"/>
        <end position="200"/>
    </location>
</feature>
<protein>
    <recommendedName>
        <fullName evidence="4">Peptidase</fullName>
    </recommendedName>
</protein>
<reference evidence="2 3" key="1">
    <citation type="journal article" date="2016" name="Int. J. Syst. Evol. Microbiol.">
        <title>Pseudaminobacter manganicus sp. nov., isolated from sludge of a manganese mine.</title>
        <authorList>
            <person name="Li J."/>
            <person name="Huang J."/>
            <person name="Liao S."/>
            <person name="Wang G."/>
        </authorList>
    </citation>
    <scope>NUCLEOTIDE SEQUENCE [LARGE SCALE GENOMIC DNA]</scope>
    <source>
        <strain evidence="2 3">JH-7</strain>
    </source>
</reference>
<evidence type="ECO:0000313" key="2">
    <source>
        <dbReference type="EMBL" id="OQM73583.1"/>
    </source>
</evidence>
<proteinExistence type="predicted"/>
<evidence type="ECO:0008006" key="4">
    <source>
        <dbReference type="Google" id="ProtNLM"/>
    </source>
</evidence>
<dbReference type="RefSeq" id="WP_080921599.1">
    <property type="nucleotide sequence ID" value="NZ_MDET01000058.1"/>
</dbReference>
<dbReference type="PIRSF" id="PIRSF010521">
    <property type="entry name" value="DUF922_bac"/>
    <property type="match status" value="1"/>
</dbReference>
<dbReference type="OrthoDB" id="9805445at2"/>
<evidence type="ECO:0000313" key="3">
    <source>
        <dbReference type="Proteomes" id="UP000191905"/>
    </source>
</evidence>